<gene>
    <name evidence="1" type="ORF">MLD38_013097</name>
</gene>
<protein>
    <submittedName>
        <fullName evidence="1">Uncharacterized protein</fullName>
    </submittedName>
</protein>
<evidence type="ECO:0000313" key="1">
    <source>
        <dbReference type="EMBL" id="KAI4375197.1"/>
    </source>
</evidence>
<evidence type="ECO:0000313" key="2">
    <source>
        <dbReference type="Proteomes" id="UP001057402"/>
    </source>
</evidence>
<comment type="caution">
    <text evidence="1">The sequence shown here is derived from an EMBL/GenBank/DDBJ whole genome shotgun (WGS) entry which is preliminary data.</text>
</comment>
<dbReference type="EMBL" id="CM042883">
    <property type="protein sequence ID" value="KAI4375197.1"/>
    <property type="molecule type" value="Genomic_DNA"/>
</dbReference>
<dbReference type="Proteomes" id="UP001057402">
    <property type="component" value="Chromosome 4"/>
</dbReference>
<accession>A0ACB9R9Q9</accession>
<sequence length="125" mass="13364">MASSIPGFLSFLFPTKPPQPDLANSLAIPSPATSSVAGHQAQGPLVKSSPRAPRETDPFRSSDDFDLSAVICPSLAHSNTLFFASPLLRRSRITSPMPLESSRMQFQSQKPNLDSKPDGTIGLLS</sequence>
<reference evidence="2" key="1">
    <citation type="journal article" date="2023" name="Front. Plant Sci.">
        <title>Chromosomal-level genome assembly of Melastoma candidum provides insights into trichome evolution.</title>
        <authorList>
            <person name="Zhong Y."/>
            <person name="Wu W."/>
            <person name="Sun C."/>
            <person name="Zou P."/>
            <person name="Liu Y."/>
            <person name="Dai S."/>
            <person name="Zhou R."/>
        </authorList>
    </citation>
    <scope>NUCLEOTIDE SEQUENCE [LARGE SCALE GENOMIC DNA]</scope>
</reference>
<proteinExistence type="predicted"/>
<name>A0ACB9R9Q9_9MYRT</name>
<organism evidence="1 2">
    <name type="scientific">Melastoma candidum</name>
    <dbReference type="NCBI Taxonomy" id="119954"/>
    <lineage>
        <taxon>Eukaryota</taxon>
        <taxon>Viridiplantae</taxon>
        <taxon>Streptophyta</taxon>
        <taxon>Embryophyta</taxon>
        <taxon>Tracheophyta</taxon>
        <taxon>Spermatophyta</taxon>
        <taxon>Magnoliopsida</taxon>
        <taxon>eudicotyledons</taxon>
        <taxon>Gunneridae</taxon>
        <taxon>Pentapetalae</taxon>
        <taxon>rosids</taxon>
        <taxon>malvids</taxon>
        <taxon>Myrtales</taxon>
        <taxon>Melastomataceae</taxon>
        <taxon>Melastomatoideae</taxon>
        <taxon>Melastomateae</taxon>
        <taxon>Melastoma</taxon>
    </lineage>
</organism>
<keyword evidence="2" id="KW-1185">Reference proteome</keyword>